<dbReference type="AlphaFoldDB" id="A0A892ZD88"/>
<protein>
    <submittedName>
        <fullName evidence="1">DUF4241 domain-containing protein</fullName>
    </submittedName>
</protein>
<dbReference type="Proteomes" id="UP000653156">
    <property type="component" value="Chromosome"/>
</dbReference>
<keyword evidence="2" id="KW-1185">Reference proteome</keyword>
<name>A0A892ZD88_9NEIS</name>
<dbReference type="Pfam" id="PF14025">
    <property type="entry name" value="DUF4241"/>
    <property type="match status" value="1"/>
</dbReference>
<evidence type="ECO:0000313" key="2">
    <source>
        <dbReference type="Proteomes" id="UP000653156"/>
    </source>
</evidence>
<gene>
    <name evidence="1" type="ORF">JQU52_09745</name>
</gene>
<evidence type="ECO:0000313" key="1">
    <source>
        <dbReference type="EMBL" id="QRQ81011.1"/>
    </source>
</evidence>
<sequence length="249" mass="28482">MSPSSQWLAQLAQKQHLLRPPVDLNRYFDPAFTTIGTQNLTRISLGPVSLPTGQVLVRDPLVYLRRDEQPYYLHVPPGEYDTEACVVMPTAEDCARYAAVRVRFTPELAVRFEEALIGHENLTDDLEAGDFFGFNVDSGLACIADTASRDAFCDFSEHWYRQHPNGNLYDDYFAALFRQSYLDAPAYQRRDGDWLNWQIPGTRYHITMFQSGFGDGCYPVYFGFDRQNQLCQLVIEFIDVAATYVDDVD</sequence>
<proteinExistence type="predicted"/>
<dbReference type="InterPro" id="IPR025335">
    <property type="entry name" value="DUF4241"/>
</dbReference>
<organism evidence="1 2">
    <name type="scientific">Paralysiella testudinis</name>
    <dbReference type="NCBI Taxonomy" id="2809020"/>
    <lineage>
        <taxon>Bacteria</taxon>
        <taxon>Pseudomonadati</taxon>
        <taxon>Pseudomonadota</taxon>
        <taxon>Betaproteobacteria</taxon>
        <taxon>Neisseriales</taxon>
        <taxon>Neisseriaceae</taxon>
        <taxon>Paralysiella</taxon>
    </lineage>
</organism>
<dbReference type="KEGG" id="ptes:JQU52_09745"/>
<accession>A0A892ZD88</accession>
<dbReference type="EMBL" id="CP069798">
    <property type="protein sequence ID" value="QRQ81011.1"/>
    <property type="molecule type" value="Genomic_DNA"/>
</dbReference>
<reference evidence="1" key="1">
    <citation type="submission" date="2021-02" db="EMBL/GenBank/DDBJ databases">
        <title>Neisseriaceae sp. 26B isolated from the cloaca of a Common Toad-headed Turtle (Mesoclemmys nasuta).</title>
        <authorList>
            <person name="Spergser J."/>
            <person name="Busse H.-J."/>
        </authorList>
    </citation>
    <scope>NUCLEOTIDE SEQUENCE</scope>
    <source>
        <strain evidence="1">26B</strain>
    </source>
</reference>
<dbReference type="RefSeq" id="WP_230338295.1">
    <property type="nucleotide sequence ID" value="NZ_CP069798.1"/>
</dbReference>